<evidence type="ECO:0000256" key="3">
    <source>
        <dbReference type="ARBA" id="ARBA00022475"/>
    </source>
</evidence>
<evidence type="ECO:0000256" key="2">
    <source>
        <dbReference type="ARBA" id="ARBA00022448"/>
    </source>
</evidence>
<keyword evidence="10" id="KW-1185">Reference proteome</keyword>
<keyword evidence="4 7" id="KW-0812">Transmembrane</keyword>
<comment type="caution">
    <text evidence="9">The sequence shown here is derived from an EMBL/GenBank/DDBJ whole genome shotgun (WGS) entry which is preliminary data.</text>
</comment>
<name>A0ABV2G5E7_9FIRM</name>
<keyword evidence="3" id="KW-1003">Cell membrane</keyword>
<dbReference type="PANTHER" id="PTHR30614:SF46">
    <property type="entry name" value="ABC TRANSPORTER MEMBRANE SPANNING PERMEASE-GLUTAMINE TRANSPORT"/>
    <property type="match status" value="1"/>
</dbReference>
<feature type="transmembrane region" description="Helical" evidence="7">
    <location>
        <begin position="223"/>
        <end position="250"/>
    </location>
</feature>
<feature type="domain" description="ABC transmembrane type-1" evidence="8">
    <location>
        <begin position="57"/>
        <end position="254"/>
    </location>
</feature>
<keyword evidence="5 7" id="KW-1133">Transmembrane helix</keyword>
<accession>A0ABV2G5E7</accession>
<evidence type="ECO:0000256" key="5">
    <source>
        <dbReference type="ARBA" id="ARBA00022989"/>
    </source>
</evidence>
<sequence length="265" mass="29274">MDKFKAVTCSGAKCFKFGYNGPAACRRTHAAYKREKDDSMQIINILTQYYPSFFKALGITMQMTVISLLCATVLGVIFGLFKVSDFKALKVIANFYIDIIRGTPLLVQVYIMYYGVGSMLRPLGFQWNLYGGAFTAGCVTLSLNAGAYMAEIIRGGIEAVDKGQMEAARSLGLSYGKAMRKVILPQAFRTMLPTIINQFIITLKDTSLISVIGPRELTQNGKIIAANASSMVMPIYLAVAIFYLVVCTILSRMAKYVERRVSYGK</sequence>
<dbReference type="Proteomes" id="UP001549200">
    <property type="component" value="Unassembled WGS sequence"/>
</dbReference>
<dbReference type="InterPro" id="IPR010065">
    <property type="entry name" value="AA_ABC_transptr_permease_3TM"/>
</dbReference>
<dbReference type="Pfam" id="PF00528">
    <property type="entry name" value="BPD_transp_1"/>
    <property type="match status" value="1"/>
</dbReference>
<comment type="subcellular location">
    <subcellularLocation>
        <location evidence="1 7">Cell membrane</location>
        <topology evidence="1 7">Multi-pass membrane protein</topology>
    </subcellularLocation>
</comment>
<protein>
    <submittedName>
        <fullName evidence="9">Polar amino acid transport system permease protein/polar amino acid transport system substrate-binding protein</fullName>
    </submittedName>
</protein>
<comment type="similarity">
    <text evidence="7">Belongs to the binding-protein-dependent transport system permease family.</text>
</comment>
<dbReference type="PANTHER" id="PTHR30614">
    <property type="entry name" value="MEMBRANE COMPONENT OF AMINO ACID ABC TRANSPORTER"/>
    <property type="match status" value="1"/>
</dbReference>
<evidence type="ECO:0000313" key="10">
    <source>
        <dbReference type="Proteomes" id="UP001549200"/>
    </source>
</evidence>
<dbReference type="NCBIfam" id="TIGR01726">
    <property type="entry name" value="HEQRo_perm_3TM"/>
    <property type="match status" value="1"/>
</dbReference>
<dbReference type="CDD" id="cd06261">
    <property type="entry name" value="TM_PBP2"/>
    <property type="match status" value="1"/>
</dbReference>
<proteinExistence type="inferred from homology"/>
<dbReference type="SUPFAM" id="SSF161098">
    <property type="entry name" value="MetI-like"/>
    <property type="match status" value="1"/>
</dbReference>
<organism evidence="9 10">
    <name type="scientific">Enterocloster citroniae</name>
    <dbReference type="NCBI Taxonomy" id="358743"/>
    <lineage>
        <taxon>Bacteria</taxon>
        <taxon>Bacillati</taxon>
        <taxon>Bacillota</taxon>
        <taxon>Clostridia</taxon>
        <taxon>Lachnospirales</taxon>
        <taxon>Lachnospiraceae</taxon>
        <taxon>Enterocloster</taxon>
    </lineage>
</organism>
<dbReference type="InterPro" id="IPR000515">
    <property type="entry name" value="MetI-like"/>
</dbReference>
<evidence type="ECO:0000256" key="4">
    <source>
        <dbReference type="ARBA" id="ARBA00022692"/>
    </source>
</evidence>
<feature type="transmembrane region" description="Helical" evidence="7">
    <location>
        <begin position="127"/>
        <end position="147"/>
    </location>
</feature>
<reference evidence="9 10" key="1">
    <citation type="submission" date="2024-06" db="EMBL/GenBank/DDBJ databases">
        <title>Genomic Encyclopedia of Type Strains, Phase IV (KMG-IV): sequencing the most valuable type-strain genomes for metagenomic binning, comparative biology and taxonomic classification.</title>
        <authorList>
            <person name="Goeker M."/>
        </authorList>
    </citation>
    <scope>NUCLEOTIDE SEQUENCE [LARGE SCALE GENOMIC DNA]</scope>
    <source>
        <strain evidence="9 10">DSM 19261</strain>
    </source>
</reference>
<dbReference type="EMBL" id="JBEPLZ010000031">
    <property type="protein sequence ID" value="MET3573511.1"/>
    <property type="molecule type" value="Genomic_DNA"/>
</dbReference>
<evidence type="ECO:0000256" key="6">
    <source>
        <dbReference type="ARBA" id="ARBA00023136"/>
    </source>
</evidence>
<evidence type="ECO:0000256" key="1">
    <source>
        <dbReference type="ARBA" id="ARBA00004651"/>
    </source>
</evidence>
<gene>
    <name evidence="9" type="ORF">ABID13_005174</name>
</gene>
<evidence type="ECO:0000259" key="8">
    <source>
        <dbReference type="PROSITE" id="PS50928"/>
    </source>
</evidence>
<feature type="transmembrane region" description="Helical" evidence="7">
    <location>
        <begin position="59"/>
        <end position="81"/>
    </location>
</feature>
<feature type="transmembrane region" description="Helical" evidence="7">
    <location>
        <begin position="93"/>
        <end position="115"/>
    </location>
</feature>
<dbReference type="InterPro" id="IPR035906">
    <property type="entry name" value="MetI-like_sf"/>
</dbReference>
<dbReference type="InterPro" id="IPR043429">
    <property type="entry name" value="ArtM/GltK/GlnP/TcyL/YhdX-like"/>
</dbReference>
<dbReference type="Gene3D" id="1.10.3720.10">
    <property type="entry name" value="MetI-like"/>
    <property type="match status" value="1"/>
</dbReference>
<dbReference type="PROSITE" id="PS50928">
    <property type="entry name" value="ABC_TM1"/>
    <property type="match status" value="1"/>
</dbReference>
<keyword evidence="6 7" id="KW-0472">Membrane</keyword>
<evidence type="ECO:0000313" key="9">
    <source>
        <dbReference type="EMBL" id="MET3573511.1"/>
    </source>
</evidence>
<evidence type="ECO:0000256" key="7">
    <source>
        <dbReference type="RuleBase" id="RU363032"/>
    </source>
</evidence>
<keyword evidence="2 7" id="KW-0813">Transport</keyword>